<dbReference type="Pfam" id="PF13279">
    <property type="entry name" value="4HBT_2"/>
    <property type="match status" value="1"/>
</dbReference>
<dbReference type="EMBL" id="WINI01000001">
    <property type="protein sequence ID" value="MQQ99189.1"/>
    <property type="molecule type" value="Genomic_DNA"/>
</dbReference>
<dbReference type="Proteomes" id="UP000451565">
    <property type="component" value="Unassembled WGS sequence"/>
</dbReference>
<dbReference type="AlphaFoldDB" id="A0A843YJP0"/>
<dbReference type="CDD" id="cd00586">
    <property type="entry name" value="4HBT"/>
    <property type="match status" value="1"/>
</dbReference>
<dbReference type="Gene3D" id="3.10.129.10">
    <property type="entry name" value="Hotdog Thioesterase"/>
    <property type="match status" value="1"/>
</dbReference>
<evidence type="ECO:0000313" key="2">
    <source>
        <dbReference type="Proteomes" id="UP000451565"/>
    </source>
</evidence>
<organism evidence="1 2">
    <name type="scientific">Glaciimonas soli</name>
    <dbReference type="NCBI Taxonomy" id="2590999"/>
    <lineage>
        <taxon>Bacteria</taxon>
        <taxon>Pseudomonadati</taxon>
        <taxon>Pseudomonadota</taxon>
        <taxon>Betaproteobacteria</taxon>
        <taxon>Burkholderiales</taxon>
        <taxon>Oxalobacteraceae</taxon>
        <taxon>Glaciimonas</taxon>
    </lineage>
</organism>
<dbReference type="PANTHER" id="PTHR31793:SF24">
    <property type="entry name" value="LONG-CHAIN ACYL-COA THIOESTERASE FADM"/>
    <property type="match status" value="1"/>
</dbReference>
<sequence length="134" mass="15145">MDNTPLVEKKLVHRSRMAIRWGDMDAFGHVNNTVYFRYIEQARIEWMESLGGNLAGEQGPVLVNAQCTFLSQLTYPGEIEVTCYTGVSGRSSIETMYEIRRTDTPDMLVAEGTAKVVWIDFKLGKSTPLPDLLR</sequence>
<dbReference type="RefSeq" id="WP_153232796.1">
    <property type="nucleotide sequence ID" value="NZ_WINI01000001.1"/>
</dbReference>
<accession>A0A843YJP0</accession>
<keyword evidence="2" id="KW-1185">Reference proteome</keyword>
<dbReference type="PANTHER" id="PTHR31793">
    <property type="entry name" value="4-HYDROXYBENZOYL-COA THIOESTERASE FAMILY MEMBER"/>
    <property type="match status" value="1"/>
</dbReference>
<protein>
    <submittedName>
        <fullName evidence="1">Acyl-CoA thioesterase</fullName>
    </submittedName>
</protein>
<dbReference type="GO" id="GO:0047617">
    <property type="term" value="F:fatty acyl-CoA hydrolase activity"/>
    <property type="evidence" value="ECO:0007669"/>
    <property type="project" value="TreeGrafter"/>
</dbReference>
<dbReference type="SUPFAM" id="SSF54637">
    <property type="entry name" value="Thioesterase/thiol ester dehydrase-isomerase"/>
    <property type="match status" value="1"/>
</dbReference>
<dbReference type="OrthoDB" id="9799036at2"/>
<dbReference type="InterPro" id="IPR050563">
    <property type="entry name" value="4-hydroxybenzoyl-CoA_TE"/>
</dbReference>
<evidence type="ECO:0000313" key="1">
    <source>
        <dbReference type="EMBL" id="MQQ99189.1"/>
    </source>
</evidence>
<gene>
    <name evidence="1" type="ORF">GEV47_00630</name>
</gene>
<name>A0A843YJP0_9BURK</name>
<comment type="caution">
    <text evidence="1">The sequence shown here is derived from an EMBL/GenBank/DDBJ whole genome shotgun (WGS) entry which is preliminary data.</text>
</comment>
<proteinExistence type="predicted"/>
<dbReference type="InterPro" id="IPR029069">
    <property type="entry name" value="HotDog_dom_sf"/>
</dbReference>
<reference evidence="1 2" key="1">
    <citation type="submission" date="2019-10" db="EMBL/GenBank/DDBJ databases">
        <title>Glaciimonas soli sp. nov., a psychrophilic bacterium isolated from the forest soil of a high elevation mountain in Taiwan.</title>
        <authorList>
            <person name="Wang L.-T."/>
            <person name="Shieh W.Y."/>
        </authorList>
    </citation>
    <scope>NUCLEOTIDE SEQUENCE [LARGE SCALE GENOMIC DNA]</scope>
    <source>
        <strain evidence="1 2">GS1</strain>
    </source>
</reference>